<protein>
    <submittedName>
        <fullName evidence="1">Uncharacterized protein</fullName>
    </submittedName>
</protein>
<evidence type="ECO:0000313" key="1">
    <source>
        <dbReference type="EMBL" id="KAJ9094716.1"/>
    </source>
</evidence>
<reference evidence="1" key="1">
    <citation type="submission" date="2023-04" db="EMBL/GenBank/DDBJ databases">
        <title>Draft Genome sequencing of Naganishia species isolated from polar environments using Oxford Nanopore Technology.</title>
        <authorList>
            <person name="Leo P."/>
            <person name="Venkateswaran K."/>
        </authorList>
    </citation>
    <scope>NUCLEOTIDE SEQUENCE</scope>
    <source>
        <strain evidence="1">MNA-CCFEE 5423</strain>
    </source>
</reference>
<gene>
    <name evidence="1" type="ORF">QFC21_005874</name>
</gene>
<organism evidence="1 2">
    <name type="scientific">Naganishia friedmannii</name>
    <dbReference type="NCBI Taxonomy" id="89922"/>
    <lineage>
        <taxon>Eukaryota</taxon>
        <taxon>Fungi</taxon>
        <taxon>Dikarya</taxon>
        <taxon>Basidiomycota</taxon>
        <taxon>Agaricomycotina</taxon>
        <taxon>Tremellomycetes</taxon>
        <taxon>Filobasidiales</taxon>
        <taxon>Filobasidiaceae</taxon>
        <taxon>Naganishia</taxon>
    </lineage>
</organism>
<sequence>MDASLFSRAEAHLLPRANNNYRESPYGYTPSAGVCITSIVLFSVSTAIHVVQAIYYSIQRRRHSRALAATNDDGSGVVVANTYTRQPSYWWILATLVPGGLLEIVGWAGRYWSSQNVLNIQPFLMQICWQVPLQVACQQSHPNAIPPVTHSLILAPCFFSAFDYTLLGLCIKHLGEEYSLLNSKWYMILFVIADVISLVIQAVGGGRAAVQSQNYEDTTTSTNIMVAGIVFQLAAIVVFVILGADFILRLASDRPYVRRARTIHAEKSEKTLASPLRDSGMTTADEANERKRWMVLLAIVFFSALMIVMRGVYRTIELLQGWSGYL</sequence>
<dbReference type="EMBL" id="JASBWT010000024">
    <property type="protein sequence ID" value="KAJ9094716.1"/>
    <property type="molecule type" value="Genomic_DNA"/>
</dbReference>
<proteinExistence type="predicted"/>
<comment type="caution">
    <text evidence="1">The sequence shown here is derived from an EMBL/GenBank/DDBJ whole genome shotgun (WGS) entry which is preliminary data.</text>
</comment>
<keyword evidence="2" id="KW-1185">Reference proteome</keyword>
<dbReference type="Proteomes" id="UP001227268">
    <property type="component" value="Unassembled WGS sequence"/>
</dbReference>
<evidence type="ECO:0000313" key="2">
    <source>
        <dbReference type="Proteomes" id="UP001227268"/>
    </source>
</evidence>
<accession>A0ACC2V6P0</accession>
<name>A0ACC2V6P0_9TREE</name>